<dbReference type="Gene3D" id="1.20.272.10">
    <property type="match status" value="1"/>
</dbReference>
<evidence type="ECO:0000256" key="3">
    <source>
        <dbReference type="ARBA" id="ARBA00022679"/>
    </source>
</evidence>
<proteinExistence type="inferred from homology"/>
<dbReference type="InterPro" id="IPR022754">
    <property type="entry name" value="DNA_pol_III_gamma-3"/>
</dbReference>
<keyword evidence="4 14" id="KW-0548">Nucleotidyltransferase</keyword>
<comment type="catalytic activity">
    <reaction evidence="11">
        <text>DNA(n) + a 2'-deoxyribonucleoside 5'-triphosphate = DNA(n+1) + diphosphate</text>
        <dbReference type="Rhea" id="RHEA:22508"/>
        <dbReference type="Rhea" id="RHEA-COMP:17339"/>
        <dbReference type="Rhea" id="RHEA-COMP:17340"/>
        <dbReference type="ChEBI" id="CHEBI:33019"/>
        <dbReference type="ChEBI" id="CHEBI:61560"/>
        <dbReference type="ChEBI" id="CHEBI:173112"/>
        <dbReference type="EC" id="2.7.7.7"/>
    </reaction>
</comment>
<dbReference type="InterPro" id="IPR003593">
    <property type="entry name" value="AAA+_ATPase"/>
</dbReference>
<dbReference type="CDD" id="cd00009">
    <property type="entry name" value="AAA"/>
    <property type="match status" value="1"/>
</dbReference>
<name>A0ABW4NNW4_9LACT</name>
<evidence type="ECO:0000256" key="5">
    <source>
        <dbReference type="ARBA" id="ARBA00022705"/>
    </source>
</evidence>
<evidence type="ECO:0000256" key="2">
    <source>
        <dbReference type="ARBA" id="ARBA00012417"/>
    </source>
</evidence>
<dbReference type="NCBIfam" id="NF004046">
    <property type="entry name" value="PRK05563.1"/>
    <property type="match status" value="1"/>
</dbReference>
<dbReference type="EC" id="2.7.7.7" evidence="2"/>
<comment type="similarity">
    <text evidence="1">Belongs to the DnaX/STICHEL family.</text>
</comment>
<evidence type="ECO:0000313" key="14">
    <source>
        <dbReference type="EMBL" id="MFD1800114.1"/>
    </source>
</evidence>
<gene>
    <name evidence="14" type="primary">dnaX</name>
    <name evidence="14" type="ORF">ACFSBK_09670</name>
</gene>
<keyword evidence="3 14" id="KW-0808">Transferase</keyword>
<dbReference type="Pfam" id="PF22608">
    <property type="entry name" value="DNAX_ATPase_lid"/>
    <property type="match status" value="1"/>
</dbReference>
<dbReference type="Gene3D" id="1.10.8.60">
    <property type="match status" value="1"/>
</dbReference>
<evidence type="ECO:0000259" key="13">
    <source>
        <dbReference type="SMART" id="SM00382"/>
    </source>
</evidence>
<organism evidence="14 15">
    <name type="scientific">Carnobacterium antarcticum</name>
    <dbReference type="NCBI Taxonomy" id="2126436"/>
    <lineage>
        <taxon>Bacteria</taxon>
        <taxon>Bacillati</taxon>
        <taxon>Bacillota</taxon>
        <taxon>Bacilli</taxon>
        <taxon>Lactobacillales</taxon>
        <taxon>Carnobacteriaceae</taxon>
        <taxon>Carnobacterium</taxon>
    </lineage>
</organism>
<dbReference type="RefSeq" id="WP_058919708.1">
    <property type="nucleotide sequence ID" value="NZ_JBHSQC010000023.1"/>
</dbReference>
<dbReference type="InterPro" id="IPR027417">
    <property type="entry name" value="P-loop_NTPase"/>
</dbReference>
<dbReference type="Proteomes" id="UP001597285">
    <property type="component" value="Unassembled WGS sequence"/>
</dbReference>
<dbReference type="EMBL" id="JBHUFF010000017">
    <property type="protein sequence ID" value="MFD1800114.1"/>
    <property type="molecule type" value="Genomic_DNA"/>
</dbReference>
<evidence type="ECO:0000313" key="15">
    <source>
        <dbReference type="Proteomes" id="UP001597285"/>
    </source>
</evidence>
<protein>
    <recommendedName>
        <fullName evidence="2">DNA-directed DNA polymerase</fullName>
        <ecNumber evidence="2">2.7.7.7</ecNumber>
    </recommendedName>
</protein>
<evidence type="ECO:0000256" key="9">
    <source>
        <dbReference type="ARBA" id="ARBA00022840"/>
    </source>
</evidence>
<dbReference type="Pfam" id="PF12169">
    <property type="entry name" value="DNA_pol3_gamma3"/>
    <property type="match status" value="1"/>
</dbReference>
<dbReference type="CDD" id="cd18137">
    <property type="entry name" value="HLD_clamp_pol_III_gamma_tau"/>
    <property type="match status" value="1"/>
</dbReference>
<evidence type="ECO:0000256" key="7">
    <source>
        <dbReference type="ARBA" id="ARBA00022741"/>
    </source>
</evidence>
<evidence type="ECO:0000256" key="10">
    <source>
        <dbReference type="ARBA" id="ARBA00022932"/>
    </source>
</evidence>
<dbReference type="InterPro" id="IPR001270">
    <property type="entry name" value="ClpA/B"/>
</dbReference>
<evidence type="ECO:0000256" key="1">
    <source>
        <dbReference type="ARBA" id="ARBA00006360"/>
    </source>
</evidence>
<dbReference type="InterPro" id="IPR050238">
    <property type="entry name" value="DNA_Rep/Repair_Clamp_Loader"/>
</dbReference>
<dbReference type="InterPro" id="IPR045085">
    <property type="entry name" value="HLD_clamp_pol_III_gamma_tau"/>
</dbReference>
<keyword evidence="15" id="KW-1185">Reference proteome</keyword>
<feature type="compositionally biased region" description="Polar residues" evidence="12">
    <location>
        <begin position="551"/>
        <end position="571"/>
    </location>
</feature>
<keyword evidence="10" id="KW-0239">DNA-directed DNA polymerase</keyword>
<dbReference type="SUPFAM" id="SSF52540">
    <property type="entry name" value="P-loop containing nucleoside triphosphate hydrolases"/>
    <property type="match status" value="1"/>
</dbReference>
<evidence type="ECO:0000256" key="11">
    <source>
        <dbReference type="ARBA" id="ARBA00049244"/>
    </source>
</evidence>
<dbReference type="SMART" id="SM00382">
    <property type="entry name" value="AAA"/>
    <property type="match status" value="1"/>
</dbReference>
<dbReference type="InterPro" id="IPR012763">
    <property type="entry name" value="DNA_pol_III_sug/sutau_N"/>
</dbReference>
<dbReference type="SUPFAM" id="SSF48019">
    <property type="entry name" value="post-AAA+ oligomerization domain-like"/>
    <property type="match status" value="1"/>
</dbReference>
<reference evidence="15" key="1">
    <citation type="journal article" date="2019" name="Int. J. Syst. Evol. Microbiol.">
        <title>The Global Catalogue of Microorganisms (GCM) 10K type strain sequencing project: providing services to taxonomists for standard genome sequencing and annotation.</title>
        <authorList>
            <consortium name="The Broad Institute Genomics Platform"/>
            <consortium name="The Broad Institute Genome Sequencing Center for Infectious Disease"/>
            <person name="Wu L."/>
            <person name="Ma J."/>
        </authorList>
    </citation>
    <scope>NUCLEOTIDE SEQUENCE [LARGE SCALE GENOMIC DNA]</scope>
    <source>
        <strain evidence="15">KCTC 42143</strain>
    </source>
</reference>
<evidence type="ECO:0000256" key="6">
    <source>
        <dbReference type="ARBA" id="ARBA00022723"/>
    </source>
</evidence>
<keyword evidence="8" id="KW-0862">Zinc</keyword>
<accession>A0ABW4NNW4</accession>
<feature type="region of interest" description="Disordered" evidence="12">
    <location>
        <begin position="545"/>
        <end position="603"/>
    </location>
</feature>
<keyword evidence="6" id="KW-0479">Metal-binding</keyword>
<dbReference type="Pfam" id="PF13177">
    <property type="entry name" value="DNA_pol3_delta2"/>
    <property type="match status" value="1"/>
</dbReference>
<keyword evidence="9" id="KW-0067">ATP-binding</keyword>
<dbReference type="PANTHER" id="PTHR11669">
    <property type="entry name" value="REPLICATION FACTOR C / DNA POLYMERASE III GAMMA-TAU SUBUNIT"/>
    <property type="match status" value="1"/>
</dbReference>
<comment type="caution">
    <text evidence="14">The sequence shown here is derived from an EMBL/GenBank/DDBJ whole genome shotgun (WGS) entry which is preliminary data.</text>
</comment>
<dbReference type="PANTHER" id="PTHR11669:SF0">
    <property type="entry name" value="PROTEIN STICHEL-LIKE 2"/>
    <property type="match status" value="1"/>
</dbReference>
<evidence type="ECO:0000256" key="12">
    <source>
        <dbReference type="SAM" id="MobiDB-lite"/>
    </source>
</evidence>
<dbReference type="NCBIfam" id="TIGR02397">
    <property type="entry name" value="dnaX_nterm"/>
    <property type="match status" value="1"/>
</dbReference>
<feature type="domain" description="AAA+ ATPase" evidence="13">
    <location>
        <begin position="37"/>
        <end position="179"/>
    </location>
</feature>
<keyword evidence="5" id="KW-0235">DNA replication</keyword>
<dbReference type="InterPro" id="IPR008921">
    <property type="entry name" value="DNA_pol3_clamp-load_cplx_C"/>
</dbReference>
<dbReference type="Gene3D" id="3.40.50.300">
    <property type="entry name" value="P-loop containing nucleotide triphosphate hydrolases"/>
    <property type="match status" value="1"/>
</dbReference>
<keyword evidence="7" id="KW-0547">Nucleotide-binding</keyword>
<evidence type="ECO:0000256" key="8">
    <source>
        <dbReference type="ARBA" id="ARBA00022833"/>
    </source>
</evidence>
<dbReference type="PRINTS" id="PR00300">
    <property type="entry name" value="CLPPROTEASEA"/>
</dbReference>
<evidence type="ECO:0000256" key="4">
    <source>
        <dbReference type="ARBA" id="ARBA00022695"/>
    </source>
</evidence>
<sequence length="623" mass="68583">MSYQALYRVWRPQRFQDIAGQKAITQTLRNALIQGKTSHAYLFTGPRGTGKTSGAKIFAKAINCHYLKDGEPCNECETCVAITQGQLNDVIEIDAASNNGVEEIRDIRDKAKYAPTIADYKIYIIDEVHMLSTGAFNALLKTLEEPPKNVVFILATTEPHKIPLTIISRTQRFDFKRISVRDICDRMIYILNQEKIGFEEEALPVIARAAEGGMRDALSILDQAISYGDSVVTIEHAMSVTGSLTQELMLAYFDAIVTRNTEKGLSLLQEILADGKDASRFVEDLILFSRDILVYQQAPQMSDLLDGATVDTGFKGLSETISANLLYQMITILNGTQNELRFTNHPDVYLEVATVKLTQLNPNPAASVVEPKAAAATPVEAAPDQGKMANLENELMQMKKQLQSIAANGGAQQPVKKAKRAATKATGNQFTPNTPAIYGVLKEATKENLNQLRDVWPDLLNMLSVTQRAMLKASTPVAASPNGLIVSFDYDILCQKATNDTELLAAVTEYLRRLVGYEPQMICVPAEQWPVIRGQYVQQLKGQPSVKKAPVQQSANPTGQAPQSTTQQQENGAADQKKRPAEADSSEWDSLEGIIPPTEEEDNTVVTEAMNLFGKTIVEVRND</sequence>
<dbReference type="GO" id="GO:0003887">
    <property type="term" value="F:DNA-directed DNA polymerase activity"/>
    <property type="evidence" value="ECO:0007669"/>
    <property type="project" value="UniProtKB-EC"/>
</dbReference>